<proteinExistence type="predicted"/>
<organism evidence="1">
    <name type="scientific">Rhizophora mucronata</name>
    <name type="common">Asiatic mangrove</name>
    <dbReference type="NCBI Taxonomy" id="61149"/>
    <lineage>
        <taxon>Eukaryota</taxon>
        <taxon>Viridiplantae</taxon>
        <taxon>Streptophyta</taxon>
        <taxon>Embryophyta</taxon>
        <taxon>Tracheophyta</taxon>
        <taxon>Spermatophyta</taxon>
        <taxon>Magnoliopsida</taxon>
        <taxon>eudicotyledons</taxon>
        <taxon>Gunneridae</taxon>
        <taxon>Pentapetalae</taxon>
        <taxon>rosids</taxon>
        <taxon>fabids</taxon>
        <taxon>Malpighiales</taxon>
        <taxon>Rhizophoraceae</taxon>
        <taxon>Rhizophora</taxon>
    </lineage>
</organism>
<evidence type="ECO:0000313" key="1">
    <source>
        <dbReference type="EMBL" id="MBX54169.1"/>
    </source>
</evidence>
<name>A0A2P2PHM1_RHIMU</name>
<reference evidence="1" key="1">
    <citation type="submission" date="2018-02" db="EMBL/GenBank/DDBJ databases">
        <title>Rhizophora mucronata_Transcriptome.</title>
        <authorList>
            <person name="Meera S.P."/>
            <person name="Sreeshan A."/>
            <person name="Augustine A."/>
        </authorList>
    </citation>
    <scope>NUCLEOTIDE SEQUENCE</scope>
    <source>
        <tissue evidence="1">Leaf</tissue>
    </source>
</reference>
<dbReference type="EMBL" id="GGEC01073685">
    <property type="protein sequence ID" value="MBX54169.1"/>
    <property type="molecule type" value="Transcribed_RNA"/>
</dbReference>
<protein>
    <submittedName>
        <fullName evidence="1">Uncharacterized protein</fullName>
    </submittedName>
</protein>
<sequence>MFPSLQVFHYLVFVP</sequence>
<accession>A0A2P2PHM1</accession>